<reference evidence="1 2" key="1">
    <citation type="submission" date="2019-02" db="EMBL/GenBank/DDBJ databases">
        <title>Genome sequencing of Clostridium botulinum clinical isolates.</title>
        <authorList>
            <person name="Brunt J."/>
            <person name="Van Vliet A.H.M."/>
            <person name="Stringer S.C."/>
            <person name="Grant K.A."/>
            <person name="Carter A.C."/>
            <person name="Peck M.W."/>
        </authorList>
    </citation>
    <scope>NUCLEOTIDE SEQUENCE [LARGE SCALE GENOMIC DNA]</scope>
    <source>
        <strain evidence="1 2">H113700579</strain>
    </source>
</reference>
<organism evidence="1 2">
    <name type="scientific">Clostridium botulinum</name>
    <dbReference type="NCBI Taxonomy" id="1491"/>
    <lineage>
        <taxon>Bacteria</taxon>
        <taxon>Bacillati</taxon>
        <taxon>Bacillota</taxon>
        <taxon>Clostridia</taxon>
        <taxon>Eubacteriales</taxon>
        <taxon>Clostridiaceae</taxon>
        <taxon>Clostridium</taxon>
    </lineage>
</organism>
<dbReference type="Proteomes" id="UP000472355">
    <property type="component" value="Unassembled WGS sequence"/>
</dbReference>
<name>A0A6M0ST29_CLOBO</name>
<sequence length="69" mass="8154">MNDLLKEILKGRIEELKEEIKKFTALELDATCKKDVIYYGYRVAEARQTLATVKEAQYLNNTFKEFFKC</sequence>
<protein>
    <submittedName>
        <fullName evidence="1">Uncharacterized protein</fullName>
    </submittedName>
</protein>
<comment type="caution">
    <text evidence="1">The sequence shown here is derived from an EMBL/GenBank/DDBJ whole genome shotgun (WGS) entry which is preliminary data.</text>
</comment>
<dbReference type="EMBL" id="SGKU01000054">
    <property type="protein sequence ID" value="NFA43929.1"/>
    <property type="molecule type" value="Genomic_DNA"/>
</dbReference>
<accession>A0A6M0ST29</accession>
<gene>
    <name evidence="1" type="ORF">EXM65_15475</name>
</gene>
<dbReference type="AlphaFoldDB" id="A0A6M0ST29"/>
<evidence type="ECO:0000313" key="1">
    <source>
        <dbReference type="EMBL" id="NFA43929.1"/>
    </source>
</evidence>
<evidence type="ECO:0000313" key="2">
    <source>
        <dbReference type="Proteomes" id="UP000472355"/>
    </source>
</evidence>
<proteinExistence type="predicted"/>